<feature type="transmembrane region" description="Helical" evidence="12">
    <location>
        <begin position="99"/>
        <end position="117"/>
    </location>
</feature>
<reference evidence="13 14" key="1">
    <citation type="submission" date="2019-01" db="EMBL/GenBank/DDBJ databases">
        <title>Filimonas sp. strain TTM-71.</title>
        <authorList>
            <person name="Chen W.-M."/>
        </authorList>
    </citation>
    <scope>NUCLEOTIDE SEQUENCE [LARGE SCALE GENOMIC DNA]</scope>
    <source>
        <strain evidence="13 14">TTM-71</strain>
    </source>
</reference>
<dbReference type="OrthoDB" id="9793156at2"/>
<proteinExistence type="inferred from homology"/>
<evidence type="ECO:0000256" key="3">
    <source>
        <dbReference type="ARBA" id="ARBA00022692"/>
    </source>
</evidence>
<keyword evidence="4" id="KW-0479">Metal-binding</keyword>
<evidence type="ECO:0000256" key="6">
    <source>
        <dbReference type="ARBA" id="ARBA00023002"/>
    </source>
</evidence>
<comment type="pathway">
    <text evidence="10">Porphyrin-containing compound metabolism; heme A biosynthesis; heme A from heme O: step 1/1.</text>
</comment>
<feature type="transmembrane region" description="Helical" evidence="12">
    <location>
        <begin position="266"/>
        <end position="284"/>
    </location>
</feature>
<comment type="cofactor">
    <cofactor evidence="1">
        <name>heme b</name>
        <dbReference type="ChEBI" id="CHEBI:60344"/>
    </cofactor>
</comment>
<dbReference type="GO" id="GO:0006784">
    <property type="term" value="P:heme A biosynthetic process"/>
    <property type="evidence" value="ECO:0007669"/>
    <property type="project" value="InterPro"/>
</dbReference>
<dbReference type="PANTHER" id="PTHR23289">
    <property type="entry name" value="CYTOCHROME C OXIDASE ASSEMBLY PROTEIN COX15"/>
    <property type="match status" value="1"/>
</dbReference>
<evidence type="ECO:0000256" key="2">
    <source>
        <dbReference type="ARBA" id="ARBA00004141"/>
    </source>
</evidence>
<feature type="transmembrane region" description="Helical" evidence="12">
    <location>
        <begin position="296"/>
        <end position="320"/>
    </location>
</feature>
<feature type="transmembrane region" description="Helical" evidence="12">
    <location>
        <begin position="202"/>
        <end position="221"/>
    </location>
</feature>
<evidence type="ECO:0000256" key="11">
    <source>
        <dbReference type="ARBA" id="ARBA00048044"/>
    </source>
</evidence>
<feature type="transmembrane region" description="Helical" evidence="12">
    <location>
        <begin position="163"/>
        <end position="181"/>
    </location>
</feature>
<evidence type="ECO:0000256" key="8">
    <source>
        <dbReference type="ARBA" id="ARBA00023133"/>
    </source>
</evidence>
<keyword evidence="7" id="KW-0408">Iron</keyword>
<dbReference type="InterPro" id="IPR023754">
    <property type="entry name" value="HemeA_Synthase_type2"/>
</dbReference>
<keyword evidence="14" id="KW-1185">Reference proteome</keyword>
<dbReference type="PANTHER" id="PTHR23289:SF2">
    <property type="entry name" value="CYTOCHROME C OXIDASE ASSEMBLY PROTEIN COX15 HOMOLOG"/>
    <property type="match status" value="1"/>
</dbReference>
<keyword evidence="8" id="KW-0350">Heme biosynthesis</keyword>
<dbReference type="GO" id="GO:0120547">
    <property type="term" value="F:heme A synthase activity"/>
    <property type="evidence" value="ECO:0007669"/>
    <property type="project" value="UniProtKB-EC"/>
</dbReference>
<dbReference type="InterPro" id="IPR003780">
    <property type="entry name" value="COX15/CtaA_fam"/>
</dbReference>
<evidence type="ECO:0000256" key="5">
    <source>
        <dbReference type="ARBA" id="ARBA00022989"/>
    </source>
</evidence>
<evidence type="ECO:0000256" key="4">
    <source>
        <dbReference type="ARBA" id="ARBA00022723"/>
    </source>
</evidence>
<organism evidence="13 14">
    <name type="scientific">Filimonas effusa</name>
    <dbReference type="NCBI Taxonomy" id="2508721"/>
    <lineage>
        <taxon>Bacteria</taxon>
        <taxon>Pseudomonadati</taxon>
        <taxon>Bacteroidota</taxon>
        <taxon>Chitinophagia</taxon>
        <taxon>Chitinophagales</taxon>
        <taxon>Chitinophagaceae</taxon>
        <taxon>Filimonas</taxon>
    </lineage>
</organism>
<comment type="subcellular location">
    <subcellularLocation>
        <location evidence="2">Membrane</location>
        <topology evidence="2">Multi-pass membrane protein</topology>
    </subcellularLocation>
</comment>
<feature type="transmembrane region" description="Helical" evidence="12">
    <location>
        <begin position="332"/>
        <end position="352"/>
    </location>
</feature>
<evidence type="ECO:0000256" key="12">
    <source>
        <dbReference type="SAM" id="Phobius"/>
    </source>
</evidence>
<evidence type="ECO:0000256" key="9">
    <source>
        <dbReference type="ARBA" id="ARBA00023136"/>
    </source>
</evidence>
<dbReference type="AlphaFoldDB" id="A0A4Q1D9F6"/>
<keyword evidence="3 12" id="KW-0812">Transmembrane</keyword>
<dbReference type="GO" id="GO:0016653">
    <property type="term" value="F:oxidoreductase activity, acting on NAD(P)H, heme protein as acceptor"/>
    <property type="evidence" value="ECO:0007669"/>
    <property type="project" value="TreeGrafter"/>
</dbReference>
<dbReference type="RefSeq" id="WP_129001768.1">
    <property type="nucleotide sequence ID" value="NZ_SDHZ01000001.1"/>
</dbReference>
<feature type="transmembrane region" description="Helical" evidence="12">
    <location>
        <begin position="14"/>
        <end position="34"/>
    </location>
</feature>
<feature type="transmembrane region" description="Helical" evidence="12">
    <location>
        <begin position="129"/>
        <end position="151"/>
    </location>
</feature>
<sequence length="359" mass="40780">MNTISLQQRGGRAVANWILIGVGMLLIQVILGGITRLTGSGLSITEWNVVTGTIPPLNEQQWLEEFNKYRQTPQYNLLNTEFNLDNFKFIFFWEWFHRFWARMIGVVFVVGFVYLLAKRYLKKEMIGPLVTLFLFGALQGAVGWIMVASGLTGDAVYVKPTRLALHFIFALLLISYAYWFALQLRIPSNQKVNQPALRRWTIWITLLLLIQLIFGALMAGHKAALAASTWPAINGSWLPDGLLSHQPALLNFIDNKITIHFIHRNLAYLILVLIILYTIKAYKVSFAGNTFRKARVYPILLVTVQVLLGILSLLTAPSIVPNKWGMFEWMAQLHQVVGMLLLLSMTAMLYLLPSRFAKA</sequence>
<keyword evidence="6" id="KW-0560">Oxidoreductase</keyword>
<keyword evidence="5 12" id="KW-1133">Transmembrane helix</keyword>
<dbReference type="EMBL" id="SDHZ01000001">
    <property type="protein sequence ID" value="RXK86017.1"/>
    <property type="molecule type" value="Genomic_DNA"/>
</dbReference>
<evidence type="ECO:0000256" key="10">
    <source>
        <dbReference type="ARBA" id="ARBA00044501"/>
    </source>
</evidence>
<dbReference type="GO" id="GO:0016020">
    <property type="term" value="C:membrane"/>
    <property type="evidence" value="ECO:0007669"/>
    <property type="project" value="UniProtKB-SubCell"/>
</dbReference>
<dbReference type="HAMAP" id="MF_01665">
    <property type="entry name" value="HemeA_synth_type2"/>
    <property type="match status" value="1"/>
</dbReference>
<evidence type="ECO:0000313" key="14">
    <source>
        <dbReference type="Proteomes" id="UP000290545"/>
    </source>
</evidence>
<comment type="catalytic activity">
    <reaction evidence="11">
        <text>Fe(II)-heme o + 2 A + H2O = Fe(II)-heme a + 2 AH2</text>
        <dbReference type="Rhea" id="RHEA:63388"/>
        <dbReference type="ChEBI" id="CHEBI:13193"/>
        <dbReference type="ChEBI" id="CHEBI:15377"/>
        <dbReference type="ChEBI" id="CHEBI:17499"/>
        <dbReference type="ChEBI" id="CHEBI:60530"/>
        <dbReference type="ChEBI" id="CHEBI:61715"/>
        <dbReference type="EC" id="1.17.99.9"/>
    </reaction>
    <physiologicalReaction direction="left-to-right" evidence="11">
        <dbReference type="Rhea" id="RHEA:63389"/>
    </physiologicalReaction>
</comment>
<dbReference type="GO" id="GO:0046872">
    <property type="term" value="F:metal ion binding"/>
    <property type="evidence" value="ECO:0007669"/>
    <property type="project" value="UniProtKB-KW"/>
</dbReference>
<gene>
    <name evidence="13" type="ORF">ESB13_04195</name>
</gene>
<dbReference type="Proteomes" id="UP000290545">
    <property type="component" value="Unassembled WGS sequence"/>
</dbReference>
<dbReference type="Pfam" id="PF02628">
    <property type="entry name" value="COX15-CtaA"/>
    <property type="match status" value="1"/>
</dbReference>
<keyword evidence="9 12" id="KW-0472">Membrane</keyword>
<evidence type="ECO:0000313" key="13">
    <source>
        <dbReference type="EMBL" id="RXK86017.1"/>
    </source>
</evidence>
<protein>
    <submittedName>
        <fullName evidence="13">Heme A synthase</fullName>
    </submittedName>
</protein>
<name>A0A4Q1D9F6_9BACT</name>
<evidence type="ECO:0000256" key="7">
    <source>
        <dbReference type="ARBA" id="ARBA00023004"/>
    </source>
</evidence>
<accession>A0A4Q1D9F6</accession>
<comment type="caution">
    <text evidence="13">The sequence shown here is derived from an EMBL/GenBank/DDBJ whole genome shotgun (WGS) entry which is preliminary data.</text>
</comment>
<evidence type="ECO:0000256" key="1">
    <source>
        <dbReference type="ARBA" id="ARBA00001970"/>
    </source>
</evidence>